<keyword evidence="1" id="KW-0732">Signal</keyword>
<comment type="caution">
    <text evidence="2">The sequence shown here is derived from an EMBL/GenBank/DDBJ whole genome shotgun (WGS) entry which is preliminary data.</text>
</comment>
<evidence type="ECO:0000313" key="3">
    <source>
        <dbReference type="Proteomes" id="UP000800235"/>
    </source>
</evidence>
<proteinExistence type="predicted"/>
<keyword evidence="3" id="KW-1185">Reference proteome</keyword>
<dbReference type="Proteomes" id="UP000800235">
    <property type="component" value="Unassembled WGS sequence"/>
</dbReference>
<accession>A0A9P4TRK6</accession>
<evidence type="ECO:0000256" key="1">
    <source>
        <dbReference type="SAM" id="SignalP"/>
    </source>
</evidence>
<sequence length="119" mass="13749">MSVSLFILCWMQPIAGIHAKAYFLYETRSLCCMSSSVQESSDIVAYTGLLYPRCLSFVERETKERLKVQNYAQQLAIIHIHTFKTITERLFISMSSGLPEYRLANGKWLCDLVLYQPRS</sequence>
<gene>
    <name evidence="2" type="ORF">EJ08DRAFT_654595</name>
</gene>
<feature type="signal peptide" evidence="1">
    <location>
        <begin position="1"/>
        <end position="19"/>
    </location>
</feature>
<dbReference type="AlphaFoldDB" id="A0A9P4TRK6"/>
<protein>
    <submittedName>
        <fullName evidence="2">Uncharacterized protein</fullName>
    </submittedName>
</protein>
<name>A0A9P4TRK6_9PEZI</name>
<organism evidence="2 3">
    <name type="scientific">Tothia fuscella</name>
    <dbReference type="NCBI Taxonomy" id="1048955"/>
    <lineage>
        <taxon>Eukaryota</taxon>
        <taxon>Fungi</taxon>
        <taxon>Dikarya</taxon>
        <taxon>Ascomycota</taxon>
        <taxon>Pezizomycotina</taxon>
        <taxon>Dothideomycetes</taxon>
        <taxon>Pleosporomycetidae</taxon>
        <taxon>Venturiales</taxon>
        <taxon>Cylindrosympodiaceae</taxon>
        <taxon>Tothia</taxon>
    </lineage>
</organism>
<evidence type="ECO:0000313" key="2">
    <source>
        <dbReference type="EMBL" id="KAF2417127.1"/>
    </source>
</evidence>
<reference evidence="2" key="1">
    <citation type="journal article" date="2020" name="Stud. Mycol.">
        <title>101 Dothideomycetes genomes: a test case for predicting lifestyles and emergence of pathogens.</title>
        <authorList>
            <person name="Haridas S."/>
            <person name="Albert R."/>
            <person name="Binder M."/>
            <person name="Bloem J."/>
            <person name="Labutti K."/>
            <person name="Salamov A."/>
            <person name="Andreopoulos B."/>
            <person name="Baker S."/>
            <person name="Barry K."/>
            <person name="Bills G."/>
            <person name="Bluhm B."/>
            <person name="Cannon C."/>
            <person name="Castanera R."/>
            <person name="Culley D."/>
            <person name="Daum C."/>
            <person name="Ezra D."/>
            <person name="Gonzalez J."/>
            <person name="Henrissat B."/>
            <person name="Kuo A."/>
            <person name="Liang C."/>
            <person name="Lipzen A."/>
            <person name="Lutzoni F."/>
            <person name="Magnuson J."/>
            <person name="Mondo S."/>
            <person name="Nolan M."/>
            <person name="Ohm R."/>
            <person name="Pangilinan J."/>
            <person name="Park H.-J."/>
            <person name="Ramirez L."/>
            <person name="Alfaro M."/>
            <person name="Sun H."/>
            <person name="Tritt A."/>
            <person name="Yoshinaga Y."/>
            <person name="Zwiers L.-H."/>
            <person name="Turgeon B."/>
            <person name="Goodwin S."/>
            <person name="Spatafora J."/>
            <person name="Crous P."/>
            <person name="Grigoriev I."/>
        </authorList>
    </citation>
    <scope>NUCLEOTIDE SEQUENCE</scope>
    <source>
        <strain evidence="2">CBS 130266</strain>
    </source>
</reference>
<feature type="chain" id="PRO_5040463285" evidence="1">
    <location>
        <begin position="20"/>
        <end position="119"/>
    </location>
</feature>
<dbReference type="EMBL" id="MU007144">
    <property type="protein sequence ID" value="KAF2417127.1"/>
    <property type="molecule type" value="Genomic_DNA"/>
</dbReference>